<dbReference type="RefSeq" id="WP_125001422.1">
    <property type="nucleotide sequence ID" value="NZ_BHYK01000010.1"/>
</dbReference>
<dbReference type="AlphaFoldDB" id="A0A401UM15"/>
<accession>A0A401UM15</accession>
<dbReference type="PANTHER" id="PTHR41283">
    <property type="entry name" value="AMINOGLYCOSIDE PHOSPHOTRANSFERASE"/>
    <property type="match status" value="1"/>
</dbReference>
<gene>
    <name evidence="2" type="ORF">Ctaglu_21950</name>
</gene>
<dbReference type="PANTHER" id="PTHR41283:SF1">
    <property type="entry name" value="AMINOGLYCOSIDE PHOSPHOTRANSFERASE DOMAIN-CONTAINING PROTEIN"/>
    <property type="match status" value="1"/>
</dbReference>
<evidence type="ECO:0000313" key="2">
    <source>
        <dbReference type="EMBL" id="GCD10572.1"/>
    </source>
</evidence>
<keyword evidence="3" id="KW-1185">Reference proteome</keyword>
<dbReference type="InterPro" id="IPR002575">
    <property type="entry name" value="Aminoglycoside_PTrfase"/>
</dbReference>
<dbReference type="SUPFAM" id="SSF56112">
    <property type="entry name" value="Protein kinase-like (PK-like)"/>
    <property type="match status" value="1"/>
</dbReference>
<feature type="domain" description="Aminoglycoside phosphotransferase" evidence="1">
    <location>
        <begin position="24"/>
        <end position="245"/>
    </location>
</feature>
<evidence type="ECO:0000313" key="3">
    <source>
        <dbReference type="Proteomes" id="UP000287872"/>
    </source>
</evidence>
<dbReference type="Gene3D" id="3.90.1200.10">
    <property type="match status" value="1"/>
</dbReference>
<organism evidence="2 3">
    <name type="scientific">Clostridium tagluense</name>
    <dbReference type="NCBI Taxonomy" id="360422"/>
    <lineage>
        <taxon>Bacteria</taxon>
        <taxon>Bacillati</taxon>
        <taxon>Bacillota</taxon>
        <taxon>Clostridia</taxon>
        <taxon>Eubacteriales</taxon>
        <taxon>Clostridiaceae</taxon>
        <taxon>Clostridium</taxon>
    </lineage>
</organism>
<name>A0A401UM15_9CLOT</name>
<dbReference type="EMBL" id="BHYK01000010">
    <property type="protein sequence ID" value="GCD10572.1"/>
    <property type="molecule type" value="Genomic_DNA"/>
</dbReference>
<dbReference type="InterPro" id="IPR011009">
    <property type="entry name" value="Kinase-like_dom_sf"/>
</dbReference>
<proteinExistence type="predicted"/>
<dbReference type="OrthoDB" id="334783at2"/>
<dbReference type="Pfam" id="PF01636">
    <property type="entry name" value="APH"/>
    <property type="match status" value="1"/>
</dbReference>
<sequence length="307" mass="36765">MNDMQCTIIDETLSYLTKYKVENITPLIKGYCNDEKYLLQLNNNMSVLMKVSNMKDYNRKKQEFYYLNIHYNNGVKCSKPLEFFILEKSNVCITILTYLEGKSGDEVLPLLPKEIQYSLGYEAANELRKIHEIKSSETFNWYKKRWEKYQLKKKQLFELGCRFYKQDKIENYIEENFRILRESCIRFQHDDFQPMNIIIKGNELIGIIDFNRFDWGDPVEDFFKLPKYTNEISVQFSKGQIDGYFNGNVPDMFWRKYNLFVALNFHASMLGGHDAYNQLDKVRERQVKIFNTHDFETHGAPEWYLNI</sequence>
<comment type="caution">
    <text evidence="2">The sequence shown here is derived from an EMBL/GenBank/DDBJ whole genome shotgun (WGS) entry which is preliminary data.</text>
</comment>
<protein>
    <submittedName>
        <fullName evidence="2">Aminoglycoside phosphotransferase</fullName>
    </submittedName>
</protein>
<evidence type="ECO:0000259" key="1">
    <source>
        <dbReference type="Pfam" id="PF01636"/>
    </source>
</evidence>
<dbReference type="GO" id="GO:0016740">
    <property type="term" value="F:transferase activity"/>
    <property type="evidence" value="ECO:0007669"/>
    <property type="project" value="UniProtKB-KW"/>
</dbReference>
<dbReference type="Proteomes" id="UP000287872">
    <property type="component" value="Unassembled WGS sequence"/>
</dbReference>
<keyword evidence="2" id="KW-0808">Transferase</keyword>
<reference evidence="2 3" key="1">
    <citation type="submission" date="2018-11" db="EMBL/GenBank/DDBJ databases">
        <title>Genome sequencing and assembly of Clostridium tagluense strain A121.</title>
        <authorList>
            <person name="Murakami T."/>
            <person name="Segawa T."/>
            <person name="Shcherbakova V.A."/>
            <person name="Mori H."/>
            <person name="Yoshimura Y."/>
        </authorList>
    </citation>
    <scope>NUCLEOTIDE SEQUENCE [LARGE SCALE GENOMIC DNA]</scope>
    <source>
        <strain evidence="2 3">A121</strain>
    </source>
</reference>